<protein>
    <submittedName>
        <fullName evidence="1">Uncharacterized protein</fullName>
    </submittedName>
</protein>
<keyword evidence="2" id="KW-1185">Reference proteome</keyword>
<dbReference type="SUPFAM" id="SSF52540">
    <property type="entry name" value="P-loop containing nucleoside triphosphate hydrolases"/>
    <property type="match status" value="1"/>
</dbReference>
<evidence type="ECO:0000313" key="2">
    <source>
        <dbReference type="Proteomes" id="UP000029121"/>
    </source>
</evidence>
<dbReference type="CDD" id="cd18809">
    <property type="entry name" value="SF1_C_RecD"/>
    <property type="match status" value="1"/>
</dbReference>
<organism evidence="1 2">
    <name type="scientific">Capsella rubella</name>
    <dbReference type="NCBI Taxonomy" id="81985"/>
    <lineage>
        <taxon>Eukaryota</taxon>
        <taxon>Viridiplantae</taxon>
        <taxon>Streptophyta</taxon>
        <taxon>Embryophyta</taxon>
        <taxon>Tracheophyta</taxon>
        <taxon>Spermatophyta</taxon>
        <taxon>Magnoliopsida</taxon>
        <taxon>eudicotyledons</taxon>
        <taxon>Gunneridae</taxon>
        <taxon>Pentapetalae</taxon>
        <taxon>rosids</taxon>
        <taxon>malvids</taxon>
        <taxon>Brassicales</taxon>
        <taxon>Brassicaceae</taxon>
        <taxon>Camelineae</taxon>
        <taxon>Capsella</taxon>
    </lineage>
</organism>
<name>R0G9L0_9BRAS</name>
<evidence type="ECO:0000313" key="1">
    <source>
        <dbReference type="EMBL" id="EOA32231.1"/>
    </source>
</evidence>
<dbReference type="PANTHER" id="PTHR23274:SF48">
    <property type="entry name" value="ATP-DEPENDENT DNA HELICASE"/>
    <property type="match status" value="1"/>
</dbReference>
<dbReference type="GO" id="GO:0005657">
    <property type="term" value="C:replication fork"/>
    <property type="evidence" value="ECO:0007669"/>
    <property type="project" value="TreeGrafter"/>
</dbReference>
<gene>
    <name evidence="1" type="ORF">CARUB_v10015489mg</name>
</gene>
<dbReference type="AlphaFoldDB" id="R0G9L0"/>
<accession>R0G9L0</accession>
<reference evidence="2" key="1">
    <citation type="journal article" date="2013" name="Nat. Genet.">
        <title>The Capsella rubella genome and the genomic consequences of rapid mating system evolution.</title>
        <authorList>
            <person name="Slotte T."/>
            <person name="Hazzouri K.M."/>
            <person name="Agren J.A."/>
            <person name="Koenig D."/>
            <person name="Maumus F."/>
            <person name="Guo Y.L."/>
            <person name="Steige K."/>
            <person name="Platts A.E."/>
            <person name="Escobar J.S."/>
            <person name="Newman L.K."/>
            <person name="Wang W."/>
            <person name="Mandakova T."/>
            <person name="Vello E."/>
            <person name="Smith L.M."/>
            <person name="Henz S.R."/>
            <person name="Steffen J."/>
            <person name="Takuno S."/>
            <person name="Brandvain Y."/>
            <person name="Coop G."/>
            <person name="Andolfatto P."/>
            <person name="Hu T.T."/>
            <person name="Blanchette M."/>
            <person name="Clark R.M."/>
            <person name="Quesneville H."/>
            <person name="Nordborg M."/>
            <person name="Gaut B.S."/>
            <person name="Lysak M.A."/>
            <person name="Jenkins J."/>
            <person name="Grimwood J."/>
            <person name="Chapman J."/>
            <person name="Prochnik S."/>
            <person name="Shu S."/>
            <person name="Rokhsar D."/>
            <person name="Schmutz J."/>
            <person name="Weigel D."/>
            <person name="Wright S.I."/>
        </authorList>
    </citation>
    <scope>NUCLEOTIDE SEQUENCE [LARGE SCALE GENOMIC DNA]</scope>
    <source>
        <strain evidence="2">cv. Monte Gargano</strain>
    </source>
</reference>
<proteinExistence type="predicted"/>
<dbReference type="GO" id="GO:0006260">
    <property type="term" value="P:DNA replication"/>
    <property type="evidence" value="ECO:0007669"/>
    <property type="project" value="TreeGrafter"/>
</dbReference>
<dbReference type="Proteomes" id="UP000029121">
    <property type="component" value="Unassembled WGS sequence"/>
</dbReference>
<sequence length="230" mass="25818">MCLLQSNISQNKAKDIQDFSDWLLDVGDGKISEPNDGDALIDIPKDFLITEANSPIEDIYTEIYGDHGMFEKNVDAKFYQERAILAPTNDDVNIINQYMLEKLDSEVMEYLSADSIEPTHTDSLTNPVCLIILCDYKKVLIHQTAIKDETKTILLSVAFAMTINKSQGQSLEHVGIYLPKPVFSHGQLYVALSRVTSKKGLKILIINKEGKVDTQTTNVVYKEVFQNLGN</sequence>
<dbReference type="EMBL" id="KB870807">
    <property type="protein sequence ID" value="EOA32231.1"/>
    <property type="molecule type" value="Genomic_DNA"/>
</dbReference>
<dbReference type="eggNOG" id="KOG0987">
    <property type="taxonomic scope" value="Eukaryota"/>
</dbReference>
<dbReference type="Gene3D" id="3.40.50.300">
    <property type="entry name" value="P-loop containing nucleotide triphosphate hydrolases"/>
    <property type="match status" value="1"/>
</dbReference>
<dbReference type="PANTHER" id="PTHR23274">
    <property type="entry name" value="DNA HELICASE-RELATED"/>
    <property type="match status" value="1"/>
</dbReference>
<dbReference type="InterPro" id="IPR027417">
    <property type="entry name" value="P-loop_NTPase"/>
</dbReference>